<comment type="catalytic activity">
    <reaction evidence="1">
        <text>2 glutathione + H2O2 = glutathione disulfide + 2 H2O</text>
        <dbReference type="Rhea" id="RHEA:16833"/>
        <dbReference type="ChEBI" id="CHEBI:15377"/>
        <dbReference type="ChEBI" id="CHEBI:16240"/>
        <dbReference type="ChEBI" id="CHEBI:57925"/>
        <dbReference type="ChEBI" id="CHEBI:58297"/>
        <dbReference type="EC" id="1.11.1.9"/>
    </reaction>
</comment>
<sequence length="210" mass="24405">MRTLLSLLLLLSFLLFSHALGGYQLCGPYAKNESTSVYDFVIPDLFEKMRISLRFTDQYAELNDLQSKFKQLSILAFPCNQFGMQEPGFDGVEIYNGIKHVRPGNGFEPAFQLFVKIDVNGEHEHPLYTFLKVSFCPPVDSIFAEKERLFYKPLRDNDVRWNFEKFLISKTGKVLVRYAARVPISEIEPDVLRVLDDQDLKKKRKNNKRN</sequence>
<dbReference type="eggNOG" id="KOG1651">
    <property type="taxonomic scope" value="Eukaryota"/>
</dbReference>
<dbReference type="AlphaFoldDB" id="T1INU7"/>
<comment type="subcellular location">
    <subcellularLocation>
        <location evidence="2">Secreted</location>
    </subcellularLocation>
</comment>
<dbReference type="PROSITE" id="PS51355">
    <property type="entry name" value="GLUTATHIONE_PEROXID_3"/>
    <property type="match status" value="1"/>
</dbReference>
<reference evidence="11" key="2">
    <citation type="submission" date="2015-02" db="UniProtKB">
        <authorList>
            <consortium name="EnsemblMetazoa"/>
        </authorList>
    </citation>
    <scope>IDENTIFICATION</scope>
</reference>
<comment type="similarity">
    <text evidence="3 9">Belongs to the glutathione peroxidase family.</text>
</comment>
<evidence type="ECO:0000256" key="3">
    <source>
        <dbReference type="ARBA" id="ARBA00006926"/>
    </source>
</evidence>
<reference evidence="12" key="1">
    <citation type="submission" date="2011-05" db="EMBL/GenBank/DDBJ databases">
        <authorList>
            <person name="Richards S.R."/>
            <person name="Qu J."/>
            <person name="Jiang H."/>
            <person name="Jhangiani S.N."/>
            <person name="Agravi P."/>
            <person name="Goodspeed R."/>
            <person name="Gross S."/>
            <person name="Mandapat C."/>
            <person name="Jackson L."/>
            <person name="Mathew T."/>
            <person name="Pu L."/>
            <person name="Thornton R."/>
            <person name="Saada N."/>
            <person name="Wilczek-Boney K.B."/>
            <person name="Lee S."/>
            <person name="Kovar C."/>
            <person name="Wu Y."/>
            <person name="Scherer S.E."/>
            <person name="Worley K.C."/>
            <person name="Muzny D.M."/>
            <person name="Gibbs R."/>
        </authorList>
    </citation>
    <scope>NUCLEOTIDE SEQUENCE</scope>
    <source>
        <strain evidence="12">Brora</strain>
    </source>
</reference>
<dbReference type="OMA" id="WFHRASV"/>
<dbReference type="SUPFAM" id="SSF52833">
    <property type="entry name" value="Thioredoxin-like"/>
    <property type="match status" value="1"/>
</dbReference>
<dbReference type="PRINTS" id="PR01011">
    <property type="entry name" value="GLUTPROXDASE"/>
</dbReference>
<protein>
    <recommendedName>
        <fullName evidence="4 9">Glutathione peroxidase</fullName>
    </recommendedName>
</protein>
<organism evidence="11 12">
    <name type="scientific">Strigamia maritima</name>
    <name type="common">European centipede</name>
    <name type="synonym">Geophilus maritimus</name>
    <dbReference type="NCBI Taxonomy" id="126957"/>
    <lineage>
        <taxon>Eukaryota</taxon>
        <taxon>Metazoa</taxon>
        <taxon>Ecdysozoa</taxon>
        <taxon>Arthropoda</taxon>
        <taxon>Myriapoda</taxon>
        <taxon>Chilopoda</taxon>
        <taxon>Pleurostigmophora</taxon>
        <taxon>Geophilomorpha</taxon>
        <taxon>Linotaeniidae</taxon>
        <taxon>Strigamia</taxon>
    </lineage>
</organism>
<dbReference type="STRING" id="126957.T1INU7"/>
<dbReference type="InterPro" id="IPR029760">
    <property type="entry name" value="GPX_CS"/>
</dbReference>
<keyword evidence="6 9" id="KW-0575">Peroxidase</keyword>
<evidence type="ECO:0000256" key="9">
    <source>
        <dbReference type="RuleBase" id="RU000499"/>
    </source>
</evidence>
<dbReference type="Pfam" id="PF00255">
    <property type="entry name" value="GSHPx"/>
    <property type="match status" value="1"/>
</dbReference>
<dbReference type="PhylomeDB" id="T1INU7"/>
<evidence type="ECO:0000256" key="6">
    <source>
        <dbReference type="ARBA" id="ARBA00022559"/>
    </source>
</evidence>
<keyword evidence="7 10" id="KW-0732">Signal</keyword>
<dbReference type="GO" id="GO:0006979">
    <property type="term" value="P:response to oxidative stress"/>
    <property type="evidence" value="ECO:0007669"/>
    <property type="project" value="InterPro"/>
</dbReference>
<evidence type="ECO:0000256" key="8">
    <source>
        <dbReference type="ARBA" id="ARBA00023002"/>
    </source>
</evidence>
<dbReference type="GO" id="GO:0004602">
    <property type="term" value="F:glutathione peroxidase activity"/>
    <property type="evidence" value="ECO:0007669"/>
    <property type="project" value="UniProtKB-EC"/>
</dbReference>
<dbReference type="PROSITE" id="PS00763">
    <property type="entry name" value="GLUTATHIONE_PEROXID_2"/>
    <property type="match status" value="1"/>
</dbReference>
<evidence type="ECO:0000313" key="12">
    <source>
        <dbReference type="Proteomes" id="UP000014500"/>
    </source>
</evidence>
<dbReference type="EnsemblMetazoa" id="SMAR002684-RA">
    <property type="protein sequence ID" value="SMAR002684-PA"/>
    <property type="gene ID" value="SMAR002684"/>
</dbReference>
<feature type="chain" id="PRO_5004589924" description="Glutathione peroxidase" evidence="10">
    <location>
        <begin position="20"/>
        <end position="210"/>
    </location>
</feature>
<dbReference type="Gene3D" id="3.40.30.10">
    <property type="entry name" value="Glutaredoxin"/>
    <property type="match status" value="1"/>
</dbReference>
<dbReference type="InterPro" id="IPR000889">
    <property type="entry name" value="Glutathione_peroxidase"/>
</dbReference>
<evidence type="ECO:0000256" key="5">
    <source>
        <dbReference type="ARBA" id="ARBA00022525"/>
    </source>
</evidence>
<name>T1INU7_STRMM</name>
<evidence type="ECO:0000256" key="2">
    <source>
        <dbReference type="ARBA" id="ARBA00004613"/>
    </source>
</evidence>
<keyword evidence="12" id="KW-1185">Reference proteome</keyword>
<evidence type="ECO:0000256" key="10">
    <source>
        <dbReference type="SAM" id="SignalP"/>
    </source>
</evidence>
<dbReference type="PANTHER" id="PTHR11592">
    <property type="entry name" value="GLUTATHIONE PEROXIDASE"/>
    <property type="match status" value="1"/>
</dbReference>
<dbReference type="EMBL" id="JH431210">
    <property type="status" value="NOT_ANNOTATED_CDS"/>
    <property type="molecule type" value="Genomic_DNA"/>
</dbReference>
<evidence type="ECO:0000313" key="11">
    <source>
        <dbReference type="EnsemblMetazoa" id="SMAR002684-PA"/>
    </source>
</evidence>
<evidence type="ECO:0000256" key="7">
    <source>
        <dbReference type="ARBA" id="ARBA00022729"/>
    </source>
</evidence>
<accession>T1INU7</accession>
<keyword evidence="8 9" id="KW-0560">Oxidoreductase</keyword>
<dbReference type="HOGENOM" id="CLU_029507_2_1_1"/>
<feature type="signal peptide" evidence="10">
    <location>
        <begin position="1"/>
        <end position="19"/>
    </location>
</feature>
<dbReference type="InterPro" id="IPR036249">
    <property type="entry name" value="Thioredoxin-like_sf"/>
</dbReference>
<dbReference type="Proteomes" id="UP000014500">
    <property type="component" value="Unassembled WGS sequence"/>
</dbReference>
<evidence type="ECO:0000256" key="4">
    <source>
        <dbReference type="ARBA" id="ARBA00012310"/>
    </source>
</evidence>
<evidence type="ECO:0000256" key="1">
    <source>
        <dbReference type="ARBA" id="ARBA00000217"/>
    </source>
</evidence>
<proteinExistence type="inferred from homology"/>
<keyword evidence="5" id="KW-0964">Secreted</keyword>
<dbReference type="GO" id="GO:0005576">
    <property type="term" value="C:extracellular region"/>
    <property type="evidence" value="ECO:0007669"/>
    <property type="project" value="UniProtKB-SubCell"/>
</dbReference>
<dbReference type="PANTHER" id="PTHR11592:SF88">
    <property type="entry name" value="GLUTATHIONE PEROXIDASE-RELATED"/>
    <property type="match status" value="1"/>
</dbReference>